<evidence type="ECO:0000259" key="2">
    <source>
        <dbReference type="Pfam" id="PF05233"/>
    </source>
</evidence>
<proteinExistence type="predicted"/>
<dbReference type="Proteomes" id="UP000315344">
    <property type="component" value="Unassembled WGS sequence"/>
</dbReference>
<sequence length="187" mass="20994">MATTDAAPLLIKRYASRRLYNTETSDYVTLEDIARFIREGREVKIVDLKTGDELTRQYLLQIIAEHESRGESVLPVDVLTELVRSYTSQAQTVVPQFLAASFEMLREGQSKIMENMTAMSNGPMQSMPGFDQLQRQQKAFLKAMMGGWRGGSSGPAPEDGETAENDKGDMDEIRRQLAALQDRISKL</sequence>
<evidence type="ECO:0000313" key="5">
    <source>
        <dbReference type="Proteomes" id="UP000315344"/>
    </source>
</evidence>
<feature type="region of interest" description="Disordered" evidence="1">
    <location>
        <begin position="146"/>
        <end position="173"/>
    </location>
</feature>
<name>A0A533IDD2_PARDE</name>
<dbReference type="AlphaFoldDB" id="A0A533IDD2"/>
<feature type="domain" description="PHB accumulation regulatory" evidence="2">
    <location>
        <begin position="74"/>
        <end position="112"/>
    </location>
</feature>
<feature type="domain" description="PHA accumulation regulator DNA-binding N-terminal" evidence="3">
    <location>
        <begin position="10"/>
        <end position="70"/>
    </location>
</feature>
<protein>
    <submittedName>
        <fullName evidence="4">Polyhydroxyalkanoate synthesis repressor PhaR</fullName>
    </submittedName>
</protein>
<reference evidence="4 5" key="1">
    <citation type="journal article" date="2017" name="Nat. Commun.">
        <title>In situ click chemistry generation of cyclooxygenase-2 inhibitors.</title>
        <authorList>
            <person name="Bhardwaj A."/>
            <person name="Kaur J."/>
            <person name="Wuest M."/>
            <person name="Wuest F."/>
        </authorList>
    </citation>
    <scope>NUCLEOTIDE SEQUENCE [LARGE SCALE GENOMIC DNA]</scope>
    <source>
        <strain evidence="4">S2_012_000_R3_94</strain>
    </source>
</reference>
<dbReference type="Pfam" id="PF05233">
    <property type="entry name" value="PHB_acc"/>
    <property type="match status" value="1"/>
</dbReference>
<evidence type="ECO:0000259" key="3">
    <source>
        <dbReference type="Pfam" id="PF07879"/>
    </source>
</evidence>
<comment type="caution">
    <text evidence="4">The sequence shown here is derived from an EMBL/GenBank/DDBJ whole genome shotgun (WGS) entry which is preliminary data.</text>
</comment>
<dbReference type="InterPro" id="IPR007897">
    <property type="entry name" value="PHB_accumulat"/>
</dbReference>
<dbReference type="Pfam" id="PF07879">
    <property type="entry name" value="PHB_acc_N"/>
    <property type="match status" value="1"/>
</dbReference>
<dbReference type="GO" id="GO:0006355">
    <property type="term" value="P:regulation of DNA-templated transcription"/>
    <property type="evidence" value="ECO:0007669"/>
    <property type="project" value="InterPro"/>
</dbReference>
<dbReference type="InterPro" id="IPR010134">
    <property type="entry name" value="PHA_reg_PhaR"/>
</dbReference>
<gene>
    <name evidence="4" type="primary">phaR</name>
    <name evidence="4" type="ORF">DI616_03175</name>
</gene>
<dbReference type="InterPro" id="IPR012909">
    <property type="entry name" value="PHA_DNA-bd_N"/>
</dbReference>
<evidence type="ECO:0000256" key="1">
    <source>
        <dbReference type="SAM" id="MobiDB-lite"/>
    </source>
</evidence>
<organism evidence="4 5">
    <name type="scientific">Paracoccus denitrificans</name>
    <dbReference type="NCBI Taxonomy" id="266"/>
    <lineage>
        <taxon>Bacteria</taxon>
        <taxon>Pseudomonadati</taxon>
        <taxon>Pseudomonadota</taxon>
        <taxon>Alphaproteobacteria</taxon>
        <taxon>Rhodobacterales</taxon>
        <taxon>Paracoccaceae</taxon>
        <taxon>Paracoccus</taxon>
    </lineage>
</organism>
<evidence type="ECO:0000313" key="4">
    <source>
        <dbReference type="EMBL" id="TKW68120.1"/>
    </source>
</evidence>
<feature type="compositionally biased region" description="Basic and acidic residues" evidence="1">
    <location>
        <begin position="164"/>
        <end position="173"/>
    </location>
</feature>
<accession>A0A533IDD2</accession>
<dbReference type="NCBIfam" id="TIGR01848">
    <property type="entry name" value="PHA_reg_PhaR"/>
    <property type="match status" value="1"/>
</dbReference>
<dbReference type="EMBL" id="VAFL01000002">
    <property type="protein sequence ID" value="TKW68120.1"/>
    <property type="molecule type" value="Genomic_DNA"/>
</dbReference>